<protein>
    <submittedName>
        <fullName evidence="1">Uncharacterized protein</fullName>
    </submittedName>
</protein>
<proteinExistence type="predicted"/>
<reference evidence="1 2" key="1">
    <citation type="submission" date="2020-10" db="EMBL/GenBank/DDBJ databases">
        <title>Ca. Dormibacterota MAGs.</title>
        <authorList>
            <person name="Montgomery K."/>
        </authorList>
    </citation>
    <scope>NUCLEOTIDE SEQUENCE [LARGE SCALE GENOMIC DNA]</scope>
    <source>
        <strain evidence="1">SC8811_S16_3</strain>
    </source>
</reference>
<dbReference type="RefSeq" id="WP_338180308.1">
    <property type="nucleotide sequence ID" value="NZ_JAEKNQ010000040.1"/>
</dbReference>
<comment type="caution">
    <text evidence="1">The sequence shown here is derived from an EMBL/GenBank/DDBJ whole genome shotgun (WGS) entry which is preliminary data.</text>
</comment>
<evidence type="ECO:0000313" key="2">
    <source>
        <dbReference type="Proteomes" id="UP000620075"/>
    </source>
</evidence>
<dbReference type="EMBL" id="JAEKNQ010000040">
    <property type="protein sequence ID" value="MBJ7603764.1"/>
    <property type="molecule type" value="Genomic_DNA"/>
</dbReference>
<name>A0A934KDZ7_9BACT</name>
<sequence length="311" mass="31064">MAGATGAGDDFEVGRTNASEERSLLVAISGDPDGYQTDFVLDVSIEGNQVLTKNPDGVDAIHATGTVSLPTGGAIGTIPEGNGIVGRGLNGLVGYVHAAPRNRNDERNVNAGALGVGGSASPGLFGRGVIGVIGYPDGVPRDPTWEGADTAAVAGNGGNAAIGLRGTGGNGGVKGESAQSVGVQGISELSPGVNGTSTEGIGVIGTSQRGPGVHGISSEDNGGVFQSRHAAQVFLIPTDVGPLKAPSPITPLAINVTPDEGPPPLPRRGRGGQLMAVRDKQGASTLWFCVKDGPPARWTQVLLGNEFNGTG</sequence>
<dbReference type="Proteomes" id="UP000620075">
    <property type="component" value="Unassembled WGS sequence"/>
</dbReference>
<dbReference type="AlphaFoldDB" id="A0A934KDZ7"/>
<organism evidence="1 2">
    <name type="scientific">Candidatus Dormiibacter inghamiae</name>
    <dbReference type="NCBI Taxonomy" id="3127013"/>
    <lineage>
        <taxon>Bacteria</taxon>
        <taxon>Bacillati</taxon>
        <taxon>Candidatus Dormiibacterota</taxon>
        <taxon>Candidatus Dormibacteria</taxon>
        <taxon>Candidatus Dormibacterales</taxon>
        <taxon>Candidatus Dormibacteraceae</taxon>
        <taxon>Candidatus Dormiibacter</taxon>
    </lineage>
</organism>
<gene>
    <name evidence="1" type="ORF">JF888_11315</name>
</gene>
<evidence type="ECO:0000313" key="1">
    <source>
        <dbReference type="EMBL" id="MBJ7603764.1"/>
    </source>
</evidence>
<accession>A0A934KDZ7</accession>